<reference evidence="8 9" key="1">
    <citation type="journal article" date="2012" name="Eukaryot. Cell">
        <title>Draft genome sequence of Wickerhamomyces ciferrii NRRL Y-1031 F-60-10.</title>
        <authorList>
            <person name="Schneider J."/>
            <person name="Andrea H."/>
            <person name="Blom J."/>
            <person name="Jaenicke S."/>
            <person name="Ruckert C."/>
            <person name="Schorsch C."/>
            <person name="Szczepanowski R."/>
            <person name="Farwick M."/>
            <person name="Goesmann A."/>
            <person name="Puhler A."/>
            <person name="Schaffer S."/>
            <person name="Tauch A."/>
            <person name="Kohler T."/>
            <person name="Brinkrolf K."/>
        </authorList>
    </citation>
    <scope>NUCLEOTIDE SEQUENCE [LARGE SCALE GENOMIC DNA]</scope>
    <source>
        <strain evidence="9">ATCC 14091 / BCRC 22168 / CBS 111 / JCM 3599 / NBRC 0793 / NRRL Y-1031 F-60-10</strain>
    </source>
</reference>
<dbReference type="GO" id="GO:0043023">
    <property type="term" value="F:ribosomal large subunit binding"/>
    <property type="evidence" value="ECO:0007669"/>
    <property type="project" value="TreeGrafter"/>
</dbReference>
<protein>
    <recommendedName>
        <fullName evidence="2">Ribosome-recycling factor, mitochondrial</fullName>
    </recommendedName>
    <alternativeName>
        <fullName evidence="5">Ribosome-releasing factor, mitochondrial</fullName>
    </alternativeName>
</protein>
<dbReference type="InterPro" id="IPR023584">
    <property type="entry name" value="Ribosome_recyc_fac_dom"/>
</dbReference>
<dbReference type="InterPro" id="IPR036191">
    <property type="entry name" value="RRF_sf"/>
</dbReference>
<proteinExistence type="inferred from homology"/>
<name>K0KS17_WICCF</name>
<accession>K0KS17</accession>
<keyword evidence="9" id="KW-1185">Reference proteome</keyword>
<dbReference type="eggNOG" id="KOG4759">
    <property type="taxonomic scope" value="Eukaryota"/>
</dbReference>
<dbReference type="FunCoup" id="K0KS17">
    <property type="interactions" value="80"/>
</dbReference>
<evidence type="ECO:0000256" key="1">
    <source>
        <dbReference type="ARBA" id="ARBA00005912"/>
    </source>
</evidence>
<dbReference type="Proteomes" id="UP000009328">
    <property type="component" value="Unassembled WGS sequence"/>
</dbReference>
<dbReference type="GO" id="GO:0006412">
    <property type="term" value="P:translation"/>
    <property type="evidence" value="ECO:0007669"/>
    <property type="project" value="UniProtKB-KW"/>
</dbReference>
<evidence type="ECO:0000256" key="5">
    <source>
        <dbReference type="ARBA" id="ARBA00033107"/>
    </source>
</evidence>
<dbReference type="EMBL" id="CAIF01000108">
    <property type="protein sequence ID" value="CCH44129.1"/>
    <property type="molecule type" value="Genomic_DNA"/>
</dbReference>
<dbReference type="PANTHER" id="PTHR20982:SF3">
    <property type="entry name" value="MITOCHONDRIAL RIBOSOME RECYCLING FACTOR PSEUDO 1"/>
    <property type="match status" value="1"/>
</dbReference>
<dbReference type="InterPro" id="IPR002661">
    <property type="entry name" value="Ribosome_recyc_fac"/>
</dbReference>
<evidence type="ECO:0000256" key="3">
    <source>
        <dbReference type="ARBA" id="ARBA00022917"/>
    </source>
</evidence>
<comment type="caution">
    <text evidence="8">The sequence shown here is derived from an EMBL/GenBank/DDBJ whole genome shotgun (WGS) entry which is preliminary data.</text>
</comment>
<sequence length="249" mass="27527">MFKSIVNTSSLFSLKSLAGVSVRPLSSTSILYKPKAKKGGKADKGGKGKNAKSEEEEEVVEEADPTIVLGKLEAKFKESLEHHKKRIAETKLGAANPKIFDNIQVEINKKPHIFTSLAQTALKGRNLIITVFDPNHSKNIVSSVLGSGLNMNPETVPNFPQQLKVPLPPPTVETRHEIAKQLKKDFDNFKNSNDKFALSTARAAALKELKTFKKSDAIKKVSNDVEKLFKKYSDELQNNFKAAEKSVLK</sequence>
<evidence type="ECO:0000259" key="7">
    <source>
        <dbReference type="Pfam" id="PF01765"/>
    </source>
</evidence>
<gene>
    <name evidence="8" type="ORF">BN7_3687</name>
</gene>
<feature type="domain" description="Ribosome recycling factor" evidence="7">
    <location>
        <begin position="84"/>
        <end position="248"/>
    </location>
</feature>
<comment type="similarity">
    <text evidence="1">Belongs to the RRF family.</text>
</comment>
<dbReference type="InParanoid" id="K0KS17"/>
<dbReference type="SUPFAM" id="SSF55194">
    <property type="entry name" value="Ribosome recycling factor, RRF"/>
    <property type="match status" value="1"/>
</dbReference>
<dbReference type="PANTHER" id="PTHR20982">
    <property type="entry name" value="RIBOSOME RECYCLING FACTOR"/>
    <property type="match status" value="1"/>
</dbReference>
<evidence type="ECO:0000256" key="4">
    <source>
        <dbReference type="ARBA" id="ARBA00024909"/>
    </source>
</evidence>
<dbReference type="STRING" id="1206466.K0KS17"/>
<dbReference type="GO" id="GO:0005739">
    <property type="term" value="C:mitochondrion"/>
    <property type="evidence" value="ECO:0007669"/>
    <property type="project" value="TreeGrafter"/>
</dbReference>
<evidence type="ECO:0000313" key="8">
    <source>
        <dbReference type="EMBL" id="CCH44129.1"/>
    </source>
</evidence>
<dbReference type="AlphaFoldDB" id="K0KS17"/>
<keyword evidence="3" id="KW-0648">Protein biosynthesis</keyword>
<dbReference type="HOGENOM" id="CLU_085410_0_0_1"/>
<feature type="region of interest" description="Disordered" evidence="6">
    <location>
        <begin position="36"/>
        <end position="59"/>
    </location>
</feature>
<comment type="function">
    <text evidence="4">Necessary for protein synthesis in mitochondria. Functions as a ribosome recycling factor in mitochondria.</text>
</comment>
<organism evidence="8 9">
    <name type="scientific">Wickerhamomyces ciferrii (strain ATCC 14091 / BCRC 22168 / CBS 111 / JCM 3599 / NBRC 0793 / NRRL Y-1031 F-60-10)</name>
    <name type="common">Yeast</name>
    <name type="synonym">Pichia ciferrii</name>
    <dbReference type="NCBI Taxonomy" id="1206466"/>
    <lineage>
        <taxon>Eukaryota</taxon>
        <taxon>Fungi</taxon>
        <taxon>Dikarya</taxon>
        <taxon>Ascomycota</taxon>
        <taxon>Saccharomycotina</taxon>
        <taxon>Saccharomycetes</taxon>
        <taxon>Phaffomycetales</taxon>
        <taxon>Wickerhamomycetaceae</taxon>
        <taxon>Wickerhamomyces</taxon>
    </lineage>
</organism>
<dbReference type="Gene3D" id="3.30.1360.40">
    <property type="match status" value="1"/>
</dbReference>
<dbReference type="Pfam" id="PF01765">
    <property type="entry name" value="RRF"/>
    <property type="match status" value="1"/>
</dbReference>
<dbReference type="Gene3D" id="1.10.132.20">
    <property type="entry name" value="Ribosome-recycling factor"/>
    <property type="match status" value="1"/>
</dbReference>
<evidence type="ECO:0000313" key="9">
    <source>
        <dbReference type="Proteomes" id="UP000009328"/>
    </source>
</evidence>
<evidence type="ECO:0000256" key="6">
    <source>
        <dbReference type="SAM" id="MobiDB-lite"/>
    </source>
</evidence>
<evidence type="ECO:0000256" key="2">
    <source>
        <dbReference type="ARBA" id="ARBA00020581"/>
    </source>
</evidence>